<organism evidence="1 2">
    <name type="scientific">Anisodus tanguticus</name>
    <dbReference type="NCBI Taxonomy" id="243964"/>
    <lineage>
        <taxon>Eukaryota</taxon>
        <taxon>Viridiplantae</taxon>
        <taxon>Streptophyta</taxon>
        <taxon>Embryophyta</taxon>
        <taxon>Tracheophyta</taxon>
        <taxon>Spermatophyta</taxon>
        <taxon>Magnoliopsida</taxon>
        <taxon>eudicotyledons</taxon>
        <taxon>Gunneridae</taxon>
        <taxon>Pentapetalae</taxon>
        <taxon>asterids</taxon>
        <taxon>lamiids</taxon>
        <taxon>Solanales</taxon>
        <taxon>Solanaceae</taxon>
        <taxon>Solanoideae</taxon>
        <taxon>Hyoscyameae</taxon>
        <taxon>Anisodus</taxon>
    </lineage>
</organism>
<reference evidence="1" key="1">
    <citation type="submission" date="2023-12" db="EMBL/GenBank/DDBJ databases">
        <title>Genome assembly of Anisodus tanguticus.</title>
        <authorList>
            <person name="Wang Y.-J."/>
        </authorList>
    </citation>
    <scope>NUCLEOTIDE SEQUENCE</scope>
    <source>
        <strain evidence="1">KB-2021</strain>
        <tissue evidence="1">Leaf</tissue>
    </source>
</reference>
<protein>
    <submittedName>
        <fullName evidence="1">Uncharacterized protein</fullName>
    </submittedName>
</protein>
<accession>A0AAE1V9F7</accession>
<dbReference type="PANTHER" id="PTHR48200:SF1">
    <property type="entry name" value="AMINOTRANSFERASE-LIKE PLANT MOBILE DOMAIN-CONTAINING PROTEIN"/>
    <property type="match status" value="1"/>
</dbReference>
<dbReference type="EMBL" id="JAVYJV010000010">
    <property type="protein sequence ID" value="KAK4360562.1"/>
    <property type="molecule type" value="Genomic_DNA"/>
</dbReference>
<name>A0AAE1V9F7_9SOLA</name>
<dbReference type="AlphaFoldDB" id="A0AAE1V9F7"/>
<evidence type="ECO:0000313" key="2">
    <source>
        <dbReference type="Proteomes" id="UP001291623"/>
    </source>
</evidence>
<keyword evidence="2" id="KW-1185">Reference proteome</keyword>
<comment type="caution">
    <text evidence="1">The sequence shown here is derived from an EMBL/GenBank/DDBJ whole genome shotgun (WGS) entry which is preliminary data.</text>
</comment>
<dbReference type="PANTHER" id="PTHR48200">
    <property type="entry name" value="PROTEIN, PUTATIVE-RELATED"/>
    <property type="match status" value="1"/>
</dbReference>
<gene>
    <name evidence="1" type="ORF">RND71_019514</name>
</gene>
<sequence length="241" mass="28262">MRNSCNSLALYSEPLREPTLVNHINCMRLQSNSTQFGNKKNQNSKNIFERIRDNASVRYPEKHLVRALIHFWDPDRVVFKLIDFGMTPTLEEINYFTNLIYQGRGHIIPHGQSGIKFLRYLGLKNTKELRCFENNWVSLDYVYERYGCRGGYKLFKNEFSCTPDHWQARCPIAFIIGLKGLQPYAPLRVLRQFGQEQIIPLRANMRVSEIQFGPNFIIPRARKILDEWNDIDKMDNGDSQA</sequence>
<proteinExistence type="predicted"/>
<dbReference type="Proteomes" id="UP001291623">
    <property type="component" value="Unassembled WGS sequence"/>
</dbReference>
<evidence type="ECO:0000313" key="1">
    <source>
        <dbReference type="EMBL" id="KAK4360562.1"/>
    </source>
</evidence>